<gene>
    <name evidence="2" type="ORF">EC957_000868</name>
</gene>
<comment type="caution">
    <text evidence="2">The sequence shown here is derived from an EMBL/GenBank/DDBJ whole genome shotgun (WGS) entry which is preliminary data.</text>
</comment>
<reference evidence="2" key="1">
    <citation type="journal article" date="2020" name="Fungal Divers.">
        <title>Resolving the Mortierellaceae phylogeny through synthesis of multi-gene phylogenetics and phylogenomics.</title>
        <authorList>
            <person name="Vandepol N."/>
            <person name="Liber J."/>
            <person name="Desiro A."/>
            <person name="Na H."/>
            <person name="Kennedy M."/>
            <person name="Barry K."/>
            <person name="Grigoriev I.V."/>
            <person name="Miller A.N."/>
            <person name="O'Donnell K."/>
            <person name="Stajich J.E."/>
            <person name="Bonito G."/>
        </authorList>
    </citation>
    <scope>NUCLEOTIDE SEQUENCE</scope>
    <source>
        <strain evidence="2">NRRL 2591</strain>
    </source>
</reference>
<dbReference type="EMBL" id="JAAAXW010000113">
    <property type="protein sequence ID" value="KAF9543426.1"/>
    <property type="molecule type" value="Genomic_DNA"/>
</dbReference>
<organism evidence="2 3">
    <name type="scientific">Mortierella hygrophila</name>
    <dbReference type="NCBI Taxonomy" id="979708"/>
    <lineage>
        <taxon>Eukaryota</taxon>
        <taxon>Fungi</taxon>
        <taxon>Fungi incertae sedis</taxon>
        <taxon>Mucoromycota</taxon>
        <taxon>Mortierellomycotina</taxon>
        <taxon>Mortierellomycetes</taxon>
        <taxon>Mortierellales</taxon>
        <taxon>Mortierellaceae</taxon>
        <taxon>Mortierella</taxon>
    </lineage>
</organism>
<feature type="region of interest" description="Disordered" evidence="1">
    <location>
        <begin position="73"/>
        <end position="95"/>
    </location>
</feature>
<evidence type="ECO:0000313" key="2">
    <source>
        <dbReference type="EMBL" id="KAF9543426.1"/>
    </source>
</evidence>
<evidence type="ECO:0000313" key="3">
    <source>
        <dbReference type="Proteomes" id="UP000723463"/>
    </source>
</evidence>
<name>A0A9P6F5H4_9FUNG</name>
<dbReference type="AlphaFoldDB" id="A0A9P6F5H4"/>
<feature type="compositionally biased region" description="Basic and acidic residues" evidence="1">
    <location>
        <begin position="1"/>
        <end position="21"/>
    </location>
</feature>
<sequence>MIRAERNGLIHEGDHGADADSKVLSPVTKDALSAQLRAAQAASAIAENELDDPDRQVGFFRRTMIFVSFRRNDQGSTTSIHKPREPLGATAARSL</sequence>
<evidence type="ECO:0000256" key="1">
    <source>
        <dbReference type="SAM" id="MobiDB-lite"/>
    </source>
</evidence>
<protein>
    <submittedName>
        <fullName evidence="2">Uncharacterized protein</fullName>
    </submittedName>
</protein>
<accession>A0A9P6F5H4</accession>
<keyword evidence="3" id="KW-1185">Reference proteome</keyword>
<proteinExistence type="predicted"/>
<dbReference type="Proteomes" id="UP000723463">
    <property type="component" value="Unassembled WGS sequence"/>
</dbReference>
<feature type="region of interest" description="Disordered" evidence="1">
    <location>
        <begin position="1"/>
        <end position="22"/>
    </location>
</feature>